<evidence type="ECO:0000259" key="6">
    <source>
        <dbReference type="Pfam" id="PF00155"/>
    </source>
</evidence>
<dbReference type="PANTHER" id="PTHR43525:SF2">
    <property type="entry name" value="CYSTATHIONINE BETA-LYASE-RELATED"/>
    <property type="match status" value="1"/>
</dbReference>
<dbReference type="PANTHER" id="PTHR43525">
    <property type="entry name" value="PROTEIN MALY"/>
    <property type="match status" value="1"/>
</dbReference>
<dbReference type="EMBL" id="BAAANY010000038">
    <property type="protein sequence ID" value="GAA1714080.1"/>
    <property type="molecule type" value="Genomic_DNA"/>
</dbReference>
<dbReference type="Gene3D" id="3.40.640.10">
    <property type="entry name" value="Type I PLP-dependent aspartate aminotransferase-like (Major domain)"/>
    <property type="match status" value="1"/>
</dbReference>
<keyword evidence="4" id="KW-0456">Lyase</keyword>
<dbReference type="InterPro" id="IPR015424">
    <property type="entry name" value="PyrdxlP-dep_Trfase"/>
</dbReference>
<organism evidence="7 8">
    <name type="scientific">Fodinicola feengrottensis</name>
    <dbReference type="NCBI Taxonomy" id="435914"/>
    <lineage>
        <taxon>Bacteria</taxon>
        <taxon>Bacillati</taxon>
        <taxon>Actinomycetota</taxon>
        <taxon>Actinomycetes</taxon>
        <taxon>Mycobacteriales</taxon>
        <taxon>Fodinicola</taxon>
    </lineage>
</organism>
<protein>
    <recommendedName>
        <fullName evidence="2">cysteine-S-conjugate beta-lyase</fullName>
        <ecNumber evidence="2">4.4.1.13</ecNumber>
    </recommendedName>
</protein>
<comment type="caution">
    <text evidence="7">The sequence shown here is derived from an EMBL/GenBank/DDBJ whole genome shotgun (WGS) entry which is preliminary data.</text>
</comment>
<dbReference type="InterPro" id="IPR051798">
    <property type="entry name" value="Class-II_PLP-Dep_Aminotrans"/>
</dbReference>
<name>A0ABP4V0T4_9ACTN</name>
<comment type="cofactor">
    <cofactor evidence="1">
        <name>pyridoxal 5'-phosphate</name>
        <dbReference type="ChEBI" id="CHEBI:597326"/>
    </cofactor>
</comment>
<evidence type="ECO:0000256" key="3">
    <source>
        <dbReference type="ARBA" id="ARBA00022898"/>
    </source>
</evidence>
<feature type="domain" description="Aminotransferase class I/classII large" evidence="6">
    <location>
        <begin position="28"/>
        <end position="356"/>
    </location>
</feature>
<keyword evidence="7" id="KW-0808">Transferase</keyword>
<gene>
    <name evidence="7" type="ORF">GCM10009765_73910</name>
</gene>
<dbReference type="Gene3D" id="3.90.1150.10">
    <property type="entry name" value="Aspartate Aminotransferase, domain 1"/>
    <property type="match status" value="1"/>
</dbReference>
<evidence type="ECO:0000313" key="7">
    <source>
        <dbReference type="EMBL" id="GAA1714080.1"/>
    </source>
</evidence>
<dbReference type="InterPro" id="IPR015422">
    <property type="entry name" value="PyrdxlP-dep_Trfase_small"/>
</dbReference>
<dbReference type="EC" id="4.4.1.13" evidence="2"/>
<dbReference type="GO" id="GO:0008483">
    <property type="term" value="F:transaminase activity"/>
    <property type="evidence" value="ECO:0007669"/>
    <property type="project" value="UniProtKB-KW"/>
</dbReference>
<accession>A0ABP4V0T4</accession>
<keyword evidence="3" id="KW-0663">Pyridoxal phosphate</keyword>
<dbReference type="Proteomes" id="UP001500618">
    <property type="component" value="Unassembled WGS sequence"/>
</dbReference>
<evidence type="ECO:0000256" key="4">
    <source>
        <dbReference type="ARBA" id="ARBA00023239"/>
    </source>
</evidence>
<keyword evidence="7" id="KW-0032">Aminotransferase</keyword>
<evidence type="ECO:0000256" key="5">
    <source>
        <dbReference type="ARBA" id="ARBA00037974"/>
    </source>
</evidence>
<dbReference type="RefSeq" id="WP_163569664.1">
    <property type="nucleotide sequence ID" value="NZ_BAAANY010000038.1"/>
</dbReference>
<evidence type="ECO:0000256" key="1">
    <source>
        <dbReference type="ARBA" id="ARBA00001933"/>
    </source>
</evidence>
<dbReference type="InterPro" id="IPR004839">
    <property type="entry name" value="Aminotransferase_I/II_large"/>
</dbReference>
<evidence type="ECO:0000313" key="8">
    <source>
        <dbReference type="Proteomes" id="UP001500618"/>
    </source>
</evidence>
<dbReference type="InterPro" id="IPR015421">
    <property type="entry name" value="PyrdxlP-dep_Trfase_major"/>
</dbReference>
<keyword evidence="8" id="KW-1185">Reference proteome</keyword>
<dbReference type="Pfam" id="PF00155">
    <property type="entry name" value="Aminotran_1_2"/>
    <property type="match status" value="1"/>
</dbReference>
<proteinExistence type="inferred from homology"/>
<evidence type="ECO:0000256" key="2">
    <source>
        <dbReference type="ARBA" id="ARBA00012224"/>
    </source>
</evidence>
<dbReference type="CDD" id="cd00609">
    <property type="entry name" value="AAT_like"/>
    <property type="match status" value="1"/>
</dbReference>
<comment type="similarity">
    <text evidence="5">Belongs to the class-II pyridoxal-phosphate-dependent aminotransferase family. MalY/PatB cystathionine beta-lyase subfamily.</text>
</comment>
<dbReference type="SUPFAM" id="SSF53383">
    <property type="entry name" value="PLP-dependent transferases"/>
    <property type="match status" value="1"/>
</dbReference>
<sequence length="364" mass="39331">MELSARTGVKWASCEPDVIAAWLADMDFAAPAVVREALIRYVQDGDLGYPPWLLDDASPLRSAFAERMRVRHDWTVDESYVREFTDLIQGLQAVLQVGTSEGDAVAVLAPAYPPVLASVEDLRRRLVPLADWESLAETVARQRVRALVLVNPHNPSGRCMRVEELAAVAEVAETYDLLVIADEIHADLTFPPARFVPFGSLAPDRTVTLTSATKAFNLAGLRCAVGHVGSASVRAGLARLPPNLLGDVSTPAVLATLAAWRSGDGWLSAVLEVLQRNRDFLVAELGSAGIDCSPPDAGYLAWLDCRALQLPSEPAQFFLEHARVRLSSGLGFGPSGRGFARLNFGTSPDLVAEISSRLVRAVER</sequence>
<reference evidence="8" key="1">
    <citation type="journal article" date="2019" name="Int. J. Syst. Evol. Microbiol.">
        <title>The Global Catalogue of Microorganisms (GCM) 10K type strain sequencing project: providing services to taxonomists for standard genome sequencing and annotation.</title>
        <authorList>
            <consortium name="The Broad Institute Genomics Platform"/>
            <consortium name="The Broad Institute Genome Sequencing Center for Infectious Disease"/>
            <person name="Wu L."/>
            <person name="Ma J."/>
        </authorList>
    </citation>
    <scope>NUCLEOTIDE SEQUENCE [LARGE SCALE GENOMIC DNA]</scope>
    <source>
        <strain evidence="8">JCM 14718</strain>
    </source>
</reference>